<comment type="caution">
    <text evidence="2">The sequence shown here is derived from an EMBL/GenBank/DDBJ whole genome shotgun (WGS) entry which is preliminary data.</text>
</comment>
<keyword evidence="1" id="KW-1133">Transmembrane helix</keyword>
<evidence type="ECO:0000313" key="3">
    <source>
        <dbReference type="Proteomes" id="UP000481153"/>
    </source>
</evidence>
<evidence type="ECO:0000313" key="2">
    <source>
        <dbReference type="EMBL" id="KAF0725829.1"/>
    </source>
</evidence>
<sequence length="123" mass="13455">MKTYHHQAWSITAALRRNEALLLSAAVGGWICCLELLLGIGLAASWGIAAPLRCHEALLLIAAIGSWSCYCELDLPLPVMKHATALRRHEPLLLSTSVRVQGAEANVWEFGLSLDLVYLSFKS</sequence>
<evidence type="ECO:0000256" key="1">
    <source>
        <dbReference type="SAM" id="Phobius"/>
    </source>
</evidence>
<dbReference type="Proteomes" id="UP000481153">
    <property type="component" value="Unassembled WGS sequence"/>
</dbReference>
<keyword evidence="1" id="KW-0472">Membrane</keyword>
<keyword evidence="1" id="KW-0812">Transmembrane</keyword>
<name>A0A6G0WEL5_9STRA</name>
<gene>
    <name evidence="2" type="ORF">Ae201684_015791</name>
</gene>
<reference evidence="2 3" key="1">
    <citation type="submission" date="2019-07" db="EMBL/GenBank/DDBJ databases">
        <title>Genomics analysis of Aphanomyces spp. identifies a new class of oomycete effector associated with host adaptation.</title>
        <authorList>
            <person name="Gaulin E."/>
        </authorList>
    </citation>
    <scope>NUCLEOTIDE SEQUENCE [LARGE SCALE GENOMIC DNA]</scope>
    <source>
        <strain evidence="2 3">ATCC 201684</strain>
    </source>
</reference>
<protein>
    <submittedName>
        <fullName evidence="2">Uncharacterized protein</fullName>
    </submittedName>
</protein>
<dbReference type="EMBL" id="VJMJ01000232">
    <property type="protein sequence ID" value="KAF0725829.1"/>
    <property type="molecule type" value="Genomic_DNA"/>
</dbReference>
<organism evidence="2 3">
    <name type="scientific">Aphanomyces euteiches</name>
    <dbReference type="NCBI Taxonomy" id="100861"/>
    <lineage>
        <taxon>Eukaryota</taxon>
        <taxon>Sar</taxon>
        <taxon>Stramenopiles</taxon>
        <taxon>Oomycota</taxon>
        <taxon>Saprolegniomycetes</taxon>
        <taxon>Saprolegniales</taxon>
        <taxon>Verrucalvaceae</taxon>
        <taxon>Aphanomyces</taxon>
    </lineage>
</organism>
<feature type="transmembrane region" description="Helical" evidence="1">
    <location>
        <begin position="21"/>
        <end position="46"/>
    </location>
</feature>
<proteinExistence type="predicted"/>
<feature type="transmembrane region" description="Helical" evidence="1">
    <location>
        <begin position="58"/>
        <end position="79"/>
    </location>
</feature>
<dbReference type="AlphaFoldDB" id="A0A6G0WEL5"/>
<accession>A0A6G0WEL5</accession>
<keyword evidence="3" id="KW-1185">Reference proteome</keyword>